<evidence type="ECO:0000256" key="1">
    <source>
        <dbReference type="ARBA" id="ARBA00022837"/>
    </source>
</evidence>
<feature type="domain" description="PDZ" evidence="3">
    <location>
        <begin position="433"/>
        <end position="484"/>
    </location>
</feature>
<dbReference type="WBParaSite" id="maker-unitig_23671-snap-gene-0.4-mRNA-1">
    <property type="protein sequence ID" value="maker-unitig_23671-snap-gene-0.4-mRNA-1"/>
    <property type="gene ID" value="maker-unitig_23671-snap-gene-0.4"/>
</dbReference>
<dbReference type="SUPFAM" id="SSF47473">
    <property type="entry name" value="EF-hand"/>
    <property type="match status" value="2"/>
</dbReference>
<dbReference type="Gene3D" id="1.10.238.10">
    <property type="entry name" value="EF-hand"/>
    <property type="match status" value="3"/>
</dbReference>
<evidence type="ECO:0000259" key="3">
    <source>
        <dbReference type="PROSITE" id="PS50106"/>
    </source>
</evidence>
<dbReference type="AlphaFoldDB" id="A0A1I8F8W8"/>
<dbReference type="InterPro" id="IPR018247">
    <property type="entry name" value="EF_Hand_1_Ca_BS"/>
</dbReference>
<name>A0A1I8F8W8_9PLAT</name>
<organism evidence="5 6">
    <name type="scientific">Macrostomum lignano</name>
    <dbReference type="NCBI Taxonomy" id="282301"/>
    <lineage>
        <taxon>Eukaryota</taxon>
        <taxon>Metazoa</taxon>
        <taxon>Spiralia</taxon>
        <taxon>Lophotrochozoa</taxon>
        <taxon>Platyhelminthes</taxon>
        <taxon>Rhabditophora</taxon>
        <taxon>Macrostomorpha</taxon>
        <taxon>Macrostomida</taxon>
        <taxon>Macrostomidae</taxon>
        <taxon>Macrostomum</taxon>
    </lineage>
</organism>
<feature type="compositionally biased region" description="Pro residues" evidence="2">
    <location>
        <begin position="397"/>
        <end position="406"/>
    </location>
</feature>
<evidence type="ECO:0000256" key="2">
    <source>
        <dbReference type="SAM" id="MobiDB-lite"/>
    </source>
</evidence>
<evidence type="ECO:0000259" key="4">
    <source>
        <dbReference type="PROSITE" id="PS50222"/>
    </source>
</evidence>
<dbReference type="SUPFAM" id="SSF50156">
    <property type="entry name" value="PDZ domain-like"/>
    <property type="match status" value="1"/>
</dbReference>
<sequence length="608" mass="68897">MKAATVGGATLAFTTRRASDAEHHDDDDDGDDAEDGEGDRDGGDGSGGTTRATTTSRDESRRLDEMSPEESQKKLAELFAKVDKNNDTKLSLDEMEAWLAEIAHQEREKQAESRFHSIKAAISAKDMNSSLSLRIGRRRMHHETMAKDAARWVKADANADKKLDKAEFADFMFAEHSPRMKDVVVQEALNASDVNRDGRIDLAEYMRELFPDYEKEKREGKKLPKWVVKEEEFFKMNLDLNKDGSLDADEVYKWIVPEDIDHSKRESKHLFEAADEDRDKFLSKDEVMKNWETFVGHRATHYGEFAPSSHDELYPSRPNPGQRIPRLFIQRSLFAHHWLGLPPRNPRSIFALGGWRQKRRLKATKNPLWGVRAHWREWGLRPRGCSSQGGMSLLQPPHSPAGPQPPTAAGIAQGTRKAAGEHSSAMDPQGYVVINLRRHSSDKSWGFAVQGGSDMGLPVFVHKITRNGIAHKSGLEPGDVIVKICQTWRGFNVAAYAAQTAPSEQQQQRQSEVSEEHVWRHGGPTFKNVVPKTYQILESQLPHRAVFRILQKDRSMEEHSPYLKAQGPTIQRRAFGSSKTHRGLLIVIETTDRSFRQPKKTDLFNFKN</sequence>
<reference evidence="6" key="1">
    <citation type="submission" date="2016-11" db="UniProtKB">
        <authorList>
            <consortium name="WormBaseParasite"/>
        </authorList>
    </citation>
    <scope>IDENTIFICATION</scope>
</reference>
<dbReference type="GO" id="GO:0005509">
    <property type="term" value="F:calcium ion binding"/>
    <property type="evidence" value="ECO:0007669"/>
    <property type="project" value="InterPro"/>
</dbReference>
<feature type="domain" description="EF-hand" evidence="4">
    <location>
        <begin position="180"/>
        <end position="215"/>
    </location>
</feature>
<dbReference type="InterPro" id="IPR036034">
    <property type="entry name" value="PDZ_sf"/>
</dbReference>
<dbReference type="PANTHER" id="PTHR10827:SF52">
    <property type="entry name" value="IP16409P"/>
    <property type="match status" value="1"/>
</dbReference>
<feature type="region of interest" description="Disordered" evidence="2">
    <location>
        <begin position="386"/>
        <end position="425"/>
    </location>
</feature>
<protein>
    <submittedName>
        <fullName evidence="6">PDZ domain-containing protein</fullName>
    </submittedName>
</protein>
<dbReference type="PROSITE" id="PS50106">
    <property type="entry name" value="PDZ"/>
    <property type="match status" value="1"/>
</dbReference>
<feature type="region of interest" description="Disordered" evidence="2">
    <location>
        <begin position="1"/>
        <end position="72"/>
    </location>
</feature>
<dbReference type="Pfam" id="PF00595">
    <property type="entry name" value="PDZ"/>
    <property type="match status" value="1"/>
</dbReference>
<dbReference type="SMART" id="SM00054">
    <property type="entry name" value="EFh"/>
    <property type="match status" value="4"/>
</dbReference>
<feature type="domain" description="EF-hand" evidence="4">
    <location>
        <begin position="262"/>
        <end position="297"/>
    </location>
</feature>
<dbReference type="PANTHER" id="PTHR10827">
    <property type="entry name" value="RETICULOCALBIN"/>
    <property type="match status" value="1"/>
</dbReference>
<dbReference type="InterPro" id="IPR002048">
    <property type="entry name" value="EF_hand_dom"/>
</dbReference>
<keyword evidence="5" id="KW-1185">Reference proteome</keyword>
<dbReference type="PROSITE" id="PS00018">
    <property type="entry name" value="EF_HAND_1"/>
    <property type="match status" value="4"/>
</dbReference>
<evidence type="ECO:0000313" key="6">
    <source>
        <dbReference type="WBParaSite" id="maker-unitig_23671-snap-gene-0.4-mRNA-1"/>
    </source>
</evidence>
<dbReference type="InterPro" id="IPR001478">
    <property type="entry name" value="PDZ"/>
</dbReference>
<dbReference type="Pfam" id="PF13202">
    <property type="entry name" value="EF-hand_5"/>
    <property type="match status" value="1"/>
</dbReference>
<dbReference type="InterPro" id="IPR011992">
    <property type="entry name" value="EF-hand-dom_pair"/>
</dbReference>
<accession>A0A1I8F8W8</accession>
<feature type="domain" description="EF-hand" evidence="4">
    <location>
        <begin position="70"/>
        <end position="105"/>
    </location>
</feature>
<feature type="compositionally biased region" description="Acidic residues" evidence="2">
    <location>
        <begin position="25"/>
        <end position="38"/>
    </location>
</feature>
<dbReference type="Gene3D" id="2.30.42.10">
    <property type="match status" value="1"/>
</dbReference>
<evidence type="ECO:0000313" key="5">
    <source>
        <dbReference type="Proteomes" id="UP000095280"/>
    </source>
</evidence>
<feature type="compositionally biased region" description="Basic and acidic residues" evidence="2">
    <location>
        <begin position="56"/>
        <end position="72"/>
    </location>
</feature>
<proteinExistence type="predicted"/>
<dbReference type="GO" id="GO:0005783">
    <property type="term" value="C:endoplasmic reticulum"/>
    <property type="evidence" value="ECO:0007669"/>
    <property type="project" value="TreeGrafter"/>
</dbReference>
<dbReference type="PROSITE" id="PS50222">
    <property type="entry name" value="EF_HAND_2"/>
    <property type="match status" value="3"/>
</dbReference>
<keyword evidence="1" id="KW-0106">Calcium</keyword>
<dbReference type="Proteomes" id="UP000095280">
    <property type="component" value="Unplaced"/>
</dbReference>